<dbReference type="InterPro" id="IPR011992">
    <property type="entry name" value="EF-hand-dom_pair"/>
</dbReference>
<evidence type="ECO:0000259" key="4">
    <source>
        <dbReference type="PROSITE" id="PS50222"/>
    </source>
</evidence>
<sequence>MALRGGDRARSARSGSKQEMSVEEFKKWLMKFDSDKDGRISQSELRAAIRSRGGWFMTTRKSGRGISEADVDGSGYIDENEIDSLLEFAEGSMGFKFY</sequence>
<evidence type="ECO:0000313" key="6">
    <source>
        <dbReference type="Proteomes" id="UP001190926"/>
    </source>
</evidence>
<keyword evidence="1" id="KW-0677">Repeat</keyword>
<evidence type="ECO:0000256" key="2">
    <source>
        <dbReference type="ARBA" id="ARBA00022837"/>
    </source>
</evidence>
<keyword evidence="2" id="KW-0106">Calcium</keyword>
<keyword evidence="6" id="KW-1185">Reference proteome</keyword>
<gene>
    <name evidence="5" type="ORF">C2S53_013902</name>
</gene>
<dbReference type="PROSITE" id="PS00018">
    <property type="entry name" value="EF_HAND_1"/>
    <property type="match status" value="2"/>
</dbReference>
<reference evidence="5 6" key="1">
    <citation type="journal article" date="2021" name="Nat. Commun.">
        <title>Incipient diploidization of the medicinal plant Perilla within 10,000 years.</title>
        <authorList>
            <person name="Zhang Y."/>
            <person name="Shen Q."/>
            <person name="Leng L."/>
            <person name="Zhang D."/>
            <person name="Chen S."/>
            <person name="Shi Y."/>
            <person name="Ning Z."/>
            <person name="Chen S."/>
        </authorList>
    </citation>
    <scope>NUCLEOTIDE SEQUENCE [LARGE SCALE GENOMIC DNA]</scope>
    <source>
        <strain evidence="6">cv. PC099</strain>
    </source>
</reference>
<comment type="caution">
    <text evidence="5">The sequence shown here is derived from an EMBL/GenBank/DDBJ whole genome shotgun (WGS) entry which is preliminary data.</text>
</comment>
<proteinExistence type="predicted"/>
<organism evidence="5 6">
    <name type="scientific">Perilla frutescens var. hirtella</name>
    <name type="common">Perilla citriodora</name>
    <name type="synonym">Perilla setoyensis</name>
    <dbReference type="NCBI Taxonomy" id="608512"/>
    <lineage>
        <taxon>Eukaryota</taxon>
        <taxon>Viridiplantae</taxon>
        <taxon>Streptophyta</taxon>
        <taxon>Embryophyta</taxon>
        <taxon>Tracheophyta</taxon>
        <taxon>Spermatophyta</taxon>
        <taxon>Magnoliopsida</taxon>
        <taxon>eudicotyledons</taxon>
        <taxon>Gunneridae</taxon>
        <taxon>Pentapetalae</taxon>
        <taxon>asterids</taxon>
        <taxon>lamiids</taxon>
        <taxon>Lamiales</taxon>
        <taxon>Lamiaceae</taxon>
        <taxon>Nepetoideae</taxon>
        <taxon>Elsholtzieae</taxon>
        <taxon>Perilla</taxon>
    </lineage>
</organism>
<dbReference type="SMART" id="SM00054">
    <property type="entry name" value="EFh"/>
    <property type="match status" value="2"/>
</dbReference>
<dbReference type="InterPro" id="IPR050145">
    <property type="entry name" value="Centrin_CML-like"/>
</dbReference>
<protein>
    <recommendedName>
        <fullName evidence="4">EF-hand domain-containing protein</fullName>
    </recommendedName>
</protein>
<dbReference type="Pfam" id="PF13202">
    <property type="entry name" value="EF-hand_5"/>
    <property type="match status" value="1"/>
</dbReference>
<dbReference type="Gene3D" id="1.10.238.10">
    <property type="entry name" value="EF-hand"/>
    <property type="match status" value="1"/>
</dbReference>
<dbReference type="PANTHER" id="PTHR23050">
    <property type="entry name" value="CALCIUM BINDING PROTEIN"/>
    <property type="match status" value="1"/>
</dbReference>
<dbReference type="GO" id="GO:0005509">
    <property type="term" value="F:calcium ion binding"/>
    <property type="evidence" value="ECO:0007669"/>
    <property type="project" value="InterPro"/>
</dbReference>
<accession>A0AAD4IMN7</accession>
<feature type="region of interest" description="Disordered" evidence="3">
    <location>
        <begin position="1"/>
        <end position="21"/>
    </location>
</feature>
<dbReference type="InterPro" id="IPR002048">
    <property type="entry name" value="EF_hand_dom"/>
</dbReference>
<feature type="domain" description="EF-hand" evidence="4">
    <location>
        <begin position="57"/>
        <end position="92"/>
    </location>
</feature>
<dbReference type="InterPro" id="IPR018247">
    <property type="entry name" value="EF_Hand_1_Ca_BS"/>
</dbReference>
<dbReference type="PROSITE" id="PS50222">
    <property type="entry name" value="EF_HAND_2"/>
    <property type="match status" value="2"/>
</dbReference>
<evidence type="ECO:0000313" key="5">
    <source>
        <dbReference type="EMBL" id="KAH6755351.1"/>
    </source>
</evidence>
<feature type="domain" description="EF-hand" evidence="4">
    <location>
        <begin position="20"/>
        <end position="55"/>
    </location>
</feature>
<evidence type="ECO:0000256" key="1">
    <source>
        <dbReference type="ARBA" id="ARBA00022737"/>
    </source>
</evidence>
<evidence type="ECO:0000256" key="3">
    <source>
        <dbReference type="SAM" id="MobiDB-lite"/>
    </source>
</evidence>
<feature type="compositionally biased region" description="Basic and acidic residues" evidence="3">
    <location>
        <begin position="1"/>
        <end position="10"/>
    </location>
</feature>
<dbReference type="EMBL" id="SDAM02029610">
    <property type="protein sequence ID" value="KAH6755351.1"/>
    <property type="molecule type" value="Genomic_DNA"/>
</dbReference>
<dbReference type="Pfam" id="PF13405">
    <property type="entry name" value="EF-hand_6"/>
    <property type="match status" value="1"/>
</dbReference>
<name>A0AAD4IMN7_PERFH</name>
<dbReference type="AlphaFoldDB" id="A0AAD4IMN7"/>
<dbReference type="SUPFAM" id="SSF47473">
    <property type="entry name" value="EF-hand"/>
    <property type="match status" value="1"/>
</dbReference>
<dbReference type="Proteomes" id="UP001190926">
    <property type="component" value="Unassembled WGS sequence"/>
</dbReference>